<feature type="coiled-coil region" evidence="1">
    <location>
        <begin position="347"/>
        <end position="374"/>
    </location>
</feature>
<keyword evidence="3" id="KW-1133">Transmembrane helix</keyword>
<gene>
    <name evidence="4" type="ORF">ABDJ38_16790</name>
</gene>
<evidence type="ECO:0000313" key="4">
    <source>
        <dbReference type="EMBL" id="MEN7538827.1"/>
    </source>
</evidence>
<feature type="transmembrane region" description="Helical" evidence="3">
    <location>
        <begin position="12"/>
        <end position="33"/>
    </location>
</feature>
<keyword evidence="3" id="KW-0812">Transmembrane</keyword>
<dbReference type="Proteomes" id="UP001484535">
    <property type="component" value="Unassembled WGS sequence"/>
</dbReference>
<keyword evidence="5" id="KW-1185">Reference proteome</keyword>
<evidence type="ECO:0008006" key="6">
    <source>
        <dbReference type="Google" id="ProtNLM"/>
    </source>
</evidence>
<name>A0ABV0D121_9SPHN</name>
<evidence type="ECO:0000256" key="2">
    <source>
        <dbReference type="SAM" id="MobiDB-lite"/>
    </source>
</evidence>
<comment type="caution">
    <text evidence="4">The sequence shown here is derived from an EMBL/GenBank/DDBJ whole genome shotgun (WGS) entry which is preliminary data.</text>
</comment>
<evidence type="ECO:0000313" key="5">
    <source>
        <dbReference type="Proteomes" id="UP001484535"/>
    </source>
</evidence>
<keyword evidence="1" id="KW-0175">Coiled coil</keyword>
<organism evidence="4 5">
    <name type="scientific">Aurantiacibacter flavus</name>
    <dbReference type="NCBI Taxonomy" id="3145232"/>
    <lineage>
        <taxon>Bacteria</taxon>
        <taxon>Pseudomonadati</taxon>
        <taxon>Pseudomonadota</taxon>
        <taxon>Alphaproteobacteria</taxon>
        <taxon>Sphingomonadales</taxon>
        <taxon>Erythrobacteraceae</taxon>
        <taxon>Aurantiacibacter</taxon>
    </lineage>
</organism>
<feature type="region of interest" description="Disordered" evidence="2">
    <location>
        <begin position="190"/>
        <end position="224"/>
    </location>
</feature>
<evidence type="ECO:0000256" key="3">
    <source>
        <dbReference type="SAM" id="Phobius"/>
    </source>
</evidence>
<protein>
    <recommendedName>
        <fullName evidence="6">DUF2968 domain-containing protein</fullName>
    </recommendedName>
</protein>
<feature type="region of interest" description="Disordered" evidence="2">
    <location>
        <begin position="397"/>
        <end position="421"/>
    </location>
</feature>
<evidence type="ECO:0000256" key="1">
    <source>
        <dbReference type="SAM" id="Coils"/>
    </source>
</evidence>
<keyword evidence="3" id="KW-0472">Membrane</keyword>
<feature type="compositionally biased region" description="Polar residues" evidence="2">
    <location>
        <begin position="194"/>
        <end position="203"/>
    </location>
</feature>
<reference evidence="4 5" key="1">
    <citation type="submission" date="2024-05" db="EMBL/GenBank/DDBJ databases">
        <authorList>
            <person name="Park S."/>
        </authorList>
    </citation>
    <scope>NUCLEOTIDE SEQUENCE [LARGE SCALE GENOMIC DNA]</scope>
    <source>
        <strain evidence="4 5">DGU5</strain>
    </source>
</reference>
<dbReference type="EMBL" id="JBDLBR010000015">
    <property type="protein sequence ID" value="MEN7538827.1"/>
    <property type="molecule type" value="Genomic_DNA"/>
</dbReference>
<sequence>MKAIAISTCRVLFAPIIAFMVLVVGVSSIPALAQSRYEIRALASCEGVDVAITSQGRTFDCRALAELLYINNVKVRGQEFEALYFSDDEGEIYVASLGPSIQFAMERIDPRQLQVFRELAPARQDTGSLIGRGREHRRWVDVYRARWLRLVPRTFGRGFEKPIEFLADSNLKPLAQLHRELNQLRARRDELRTARQSQSSRITSVARGGTPITPAPASSLLSPSGGLPTNFSQLRGPERLSVVQEIFRGAQSWSAAQRRSRCDEVFGFNRPNFYRVFFDRDASVEAVCEASGSPDFFYWRALVRGPSYNLASDPLLKLTLMNRMIRDLRTALEAGYQHALMPLAQLNDESSAVLAAAERRRRELEAERRELENARPRPSRLAQLCNSLNATRARMRSMGKQPPTLPDLERDGCEAAGVPIR</sequence>
<feature type="compositionally biased region" description="Low complexity" evidence="2">
    <location>
        <begin position="215"/>
        <end position="224"/>
    </location>
</feature>
<proteinExistence type="predicted"/>
<accession>A0ABV0D121</accession>